<reference evidence="5 6" key="1">
    <citation type="submission" date="2017-08" db="EMBL/GenBank/DDBJ databases">
        <title>Virgibacillus indicus sp. nov. and Virgibacillus profoundi sp. nov, two moderately halophilic bacteria isolated from marine sediment by using the Microfluidic Streak Plate.</title>
        <authorList>
            <person name="Xu B."/>
            <person name="Hu B."/>
            <person name="Wang J."/>
            <person name="Zhu Y."/>
            <person name="Huang L."/>
            <person name="Du W."/>
            <person name="Huang Y."/>
        </authorList>
    </citation>
    <scope>NUCLEOTIDE SEQUENCE [LARGE SCALE GENOMIC DNA]</scope>
    <source>
        <strain evidence="5 6">IO3-P3-H5</strain>
    </source>
</reference>
<dbReference type="GO" id="GO:0005524">
    <property type="term" value="F:ATP binding"/>
    <property type="evidence" value="ECO:0007669"/>
    <property type="project" value="UniProtKB-KW"/>
</dbReference>
<dbReference type="SMART" id="SM00382">
    <property type="entry name" value="AAA"/>
    <property type="match status" value="1"/>
</dbReference>
<dbReference type="PANTHER" id="PTHR42939:SF1">
    <property type="entry name" value="ABC TRANSPORTER ATP-BINDING PROTEIN ALBC-RELATED"/>
    <property type="match status" value="1"/>
</dbReference>
<keyword evidence="2" id="KW-0547">Nucleotide-binding</keyword>
<proteinExistence type="predicted"/>
<dbReference type="EMBL" id="NPOA01000002">
    <property type="protein sequence ID" value="PAV31078.1"/>
    <property type="molecule type" value="Genomic_DNA"/>
</dbReference>
<accession>A0A2A2II83</accession>
<dbReference type="InterPro" id="IPR003439">
    <property type="entry name" value="ABC_transporter-like_ATP-bd"/>
</dbReference>
<sequence>MKLKITDISKSYGKKTVLYPTNIDVKTGKCVVICGGNGAGKSTLIKIITGIEKATSGSIRFNTKDKKHFSYMPDHMNFHAELTPVEVLDYYASFIGATKKKIKAVLERVGLWDKRNHKVGSFSKGMTQRVNLAQALLADVDLYILDEPTNGLDPFWVIQFKWILQELIDAGKTVILSSHIMRDVEEISDEIVILFEGKIKTAGTLEEIYSQTGYTSLEEIFLSMVERKVEA</sequence>
<dbReference type="Proteomes" id="UP000218887">
    <property type="component" value="Unassembled WGS sequence"/>
</dbReference>
<organism evidence="5 6">
    <name type="scientific">Virgibacillus profundi</name>
    <dbReference type="NCBI Taxonomy" id="2024555"/>
    <lineage>
        <taxon>Bacteria</taxon>
        <taxon>Bacillati</taxon>
        <taxon>Bacillota</taxon>
        <taxon>Bacilli</taxon>
        <taxon>Bacillales</taxon>
        <taxon>Bacillaceae</taxon>
        <taxon>Virgibacillus</taxon>
    </lineage>
</organism>
<dbReference type="InterPro" id="IPR027417">
    <property type="entry name" value="P-loop_NTPase"/>
</dbReference>
<evidence type="ECO:0000256" key="3">
    <source>
        <dbReference type="ARBA" id="ARBA00022840"/>
    </source>
</evidence>
<keyword evidence="3 5" id="KW-0067">ATP-binding</keyword>
<evidence type="ECO:0000313" key="6">
    <source>
        <dbReference type="Proteomes" id="UP000218887"/>
    </source>
</evidence>
<evidence type="ECO:0000256" key="2">
    <source>
        <dbReference type="ARBA" id="ARBA00022741"/>
    </source>
</evidence>
<dbReference type="PANTHER" id="PTHR42939">
    <property type="entry name" value="ABC TRANSPORTER ATP-BINDING PROTEIN ALBC-RELATED"/>
    <property type="match status" value="1"/>
</dbReference>
<dbReference type="AlphaFoldDB" id="A0A2A2II83"/>
<feature type="domain" description="ABC transporter" evidence="4">
    <location>
        <begin position="3"/>
        <end position="221"/>
    </location>
</feature>
<dbReference type="CDD" id="cd03230">
    <property type="entry name" value="ABC_DR_subfamily_A"/>
    <property type="match status" value="1"/>
</dbReference>
<keyword evidence="1" id="KW-0813">Transport</keyword>
<dbReference type="OrthoDB" id="9804819at2"/>
<name>A0A2A2II83_9BACI</name>
<dbReference type="GO" id="GO:0016887">
    <property type="term" value="F:ATP hydrolysis activity"/>
    <property type="evidence" value="ECO:0007669"/>
    <property type="project" value="InterPro"/>
</dbReference>
<evidence type="ECO:0000259" key="4">
    <source>
        <dbReference type="PROSITE" id="PS50893"/>
    </source>
</evidence>
<comment type="caution">
    <text evidence="5">The sequence shown here is derived from an EMBL/GenBank/DDBJ whole genome shotgun (WGS) entry which is preliminary data.</text>
</comment>
<evidence type="ECO:0000256" key="1">
    <source>
        <dbReference type="ARBA" id="ARBA00022448"/>
    </source>
</evidence>
<dbReference type="SUPFAM" id="SSF52540">
    <property type="entry name" value="P-loop containing nucleoside triphosphate hydrolases"/>
    <property type="match status" value="1"/>
</dbReference>
<dbReference type="PROSITE" id="PS50893">
    <property type="entry name" value="ABC_TRANSPORTER_2"/>
    <property type="match status" value="1"/>
</dbReference>
<keyword evidence="6" id="KW-1185">Reference proteome</keyword>
<gene>
    <name evidence="5" type="ORF">CIL05_04850</name>
</gene>
<protein>
    <submittedName>
        <fullName evidence="5">Lantibiotic ABC transporter ATP-binding protein</fullName>
    </submittedName>
</protein>
<dbReference type="InterPro" id="IPR003593">
    <property type="entry name" value="AAA+_ATPase"/>
</dbReference>
<dbReference type="Pfam" id="PF00005">
    <property type="entry name" value="ABC_tran"/>
    <property type="match status" value="1"/>
</dbReference>
<dbReference type="Gene3D" id="3.40.50.300">
    <property type="entry name" value="P-loop containing nucleotide triphosphate hydrolases"/>
    <property type="match status" value="1"/>
</dbReference>
<dbReference type="InterPro" id="IPR051782">
    <property type="entry name" value="ABC_Transporter_VariousFunc"/>
</dbReference>
<evidence type="ECO:0000313" key="5">
    <source>
        <dbReference type="EMBL" id="PAV31078.1"/>
    </source>
</evidence>